<dbReference type="InterPro" id="IPR020094">
    <property type="entry name" value="TruA/RsuA/RluB/E/F_N"/>
</dbReference>
<evidence type="ECO:0000259" key="7">
    <source>
        <dbReference type="Pfam" id="PF01416"/>
    </source>
</evidence>
<keyword evidence="3 6" id="KW-0413">Isomerase</keyword>
<dbReference type="PANTHER" id="PTHR11142:SF0">
    <property type="entry name" value="TRNA PSEUDOURIDINE SYNTHASE-LIKE 1"/>
    <property type="match status" value="1"/>
</dbReference>
<evidence type="ECO:0000313" key="8">
    <source>
        <dbReference type="EMBL" id="KAJ8022017.1"/>
    </source>
</evidence>
<comment type="caution">
    <text evidence="8">The sequence shown here is derived from an EMBL/GenBank/DDBJ whole genome shotgun (WGS) entry which is preliminary data.</text>
</comment>
<dbReference type="GO" id="GO:0031119">
    <property type="term" value="P:tRNA pseudouridine synthesis"/>
    <property type="evidence" value="ECO:0007669"/>
    <property type="project" value="TreeGrafter"/>
</dbReference>
<dbReference type="AlphaFoldDB" id="A0A9Q0YKS9"/>
<dbReference type="HAMAP" id="MF_00171">
    <property type="entry name" value="TruA"/>
    <property type="match status" value="1"/>
</dbReference>
<dbReference type="InterPro" id="IPR020103">
    <property type="entry name" value="PsdUridine_synth_cat_dom_sf"/>
</dbReference>
<comment type="catalytic activity">
    <reaction evidence="6">
        <text>uridine(38/39/40) in tRNA = pseudouridine(38/39/40) in tRNA</text>
        <dbReference type="Rhea" id="RHEA:22376"/>
        <dbReference type="Rhea" id="RHEA-COMP:10085"/>
        <dbReference type="Rhea" id="RHEA-COMP:10087"/>
        <dbReference type="ChEBI" id="CHEBI:65314"/>
        <dbReference type="ChEBI" id="CHEBI:65315"/>
        <dbReference type="EC" id="5.4.99.12"/>
    </reaction>
</comment>
<dbReference type="GO" id="GO:0003723">
    <property type="term" value="F:RNA binding"/>
    <property type="evidence" value="ECO:0007669"/>
    <property type="project" value="InterPro"/>
</dbReference>
<protein>
    <recommendedName>
        <fullName evidence="6">tRNA pseudouridine synthase</fullName>
        <ecNumber evidence="6">5.4.99.12</ecNumber>
    </recommendedName>
</protein>
<evidence type="ECO:0000256" key="3">
    <source>
        <dbReference type="ARBA" id="ARBA00023235"/>
    </source>
</evidence>
<dbReference type="OrthoDB" id="271910at2759"/>
<evidence type="ECO:0000256" key="1">
    <source>
        <dbReference type="ARBA" id="ARBA00009375"/>
    </source>
</evidence>
<dbReference type="Gene3D" id="3.30.70.660">
    <property type="entry name" value="Pseudouridine synthase I, catalytic domain, C-terminal subdomain"/>
    <property type="match status" value="1"/>
</dbReference>
<dbReference type="Proteomes" id="UP001152320">
    <property type="component" value="Chromosome 21"/>
</dbReference>
<feature type="domain" description="Pseudouridine synthase I TruA alpha/beta" evidence="7">
    <location>
        <begin position="159"/>
        <end position="278"/>
    </location>
</feature>
<gene>
    <name evidence="8" type="ORF">HOLleu_39388</name>
</gene>
<dbReference type="EC" id="5.4.99.12" evidence="6"/>
<keyword evidence="2 6" id="KW-0819">tRNA processing</keyword>
<dbReference type="CDD" id="cd02570">
    <property type="entry name" value="PseudoU_synth_EcTruA"/>
    <property type="match status" value="1"/>
</dbReference>
<proteinExistence type="inferred from homology"/>
<dbReference type="EMBL" id="JAIZAY010000021">
    <property type="protein sequence ID" value="KAJ8022017.1"/>
    <property type="molecule type" value="Genomic_DNA"/>
</dbReference>
<evidence type="ECO:0000256" key="5">
    <source>
        <dbReference type="PIRSR" id="PIRSR001430-2"/>
    </source>
</evidence>
<dbReference type="SUPFAM" id="SSF55120">
    <property type="entry name" value="Pseudouridine synthase"/>
    <property type="match status" value="1"/>
</dbReference>
<evidence type="ECO:0000313" key="9">
    <source>
        <dbReference type="Proteomes" id="UP001152320"/>
    </source>
</evidence>
<feature type="binding site" evidence="5">
    <location>
        <position position="121"/>
    </location>
    <ligand>
        <name>substrate</name>
    </ligand>
</feature>
<dbReference type="PANTHER" id="PTHR11142">
    <property type="entry name" value="PSEUDOURIDYLATE SYNTHASE"/>
    <property type="match status" value="1"/>
</dbReference>
<evidence type="ECO:0000256" key="6">
    <source>
        <dbReference type="RuleBase" id="RU003792"/>
    </source>
</evidence>
<dbReference type="PIRSF" id="PIRSF001430">
    <property type="entry name" value="tRNA_psdUrid_synth"/>
    <property type="match status" value="1"/>
</dbReference>
<feature type="active site" description="Nucleophile" evidence="4">
    <location>
        <position position="53"/>
    </location>
</feature>
<dbReference type="Pfam" id="PF01416">
    <property type="entry name" value="PseudoU_synth_1"/>
    <property type="match status" value="1"/>
</dbReference>
<evidence type="ECO:0000256" key="4">
    <source>
        <dbReference type="PIRSR" id="PIRSR001430-1"/>
    </source>
</evidence>
<accession>A0A9Q0YKS9</accession>
<comment type="similarity">
    <text evidence="1 6">Belongs to the tRNA pseudouridine synthase TruA family.</text>
</comment>
<dbReference type="InterPro" id="IPR001406">
    <property type="entry name" value="PsdUridine_synth_TruA"/>
</dbReference>
<reference evidence="8" key="1">
    <citation type="submission" date="2021-10" db="EMBL/GenBank/DDBJ databases">
        <title>Tropical sea cucumber genome reveals ecological adaptation and Cuvierian tubules defense mechanism.</title>
        <authorList>
            <person name="Chen T."/>
        </authorList>
    </citation>
    <scope>NUCLEOTIDE SEQUENCE</scope>
    <source>
        <strain evidence="8">Nanhai2018</strain>
        <tissue evidence="8">Muscle</tissue>
    </source>
</reference>
<sequence>MLLERCLHHFFSGLAKASQKWSEKQGVLDVLEEAIQRLTPIQVENVTSSCRTDSGVHALVNTIHVDLERPSHKQPFTPHSLVRGINRELVGEDVRCVQWVIKACKVQDTFHARHNVVRRDYLYRVVLGCEYPKEMPLFEENRSYAIRESRLDIQKMEEASRLFIGLHDFASFRNLRHDFKDQYTKREMYSVSIYHPCSHHDNYLLHPFSCRYLYLEFSARSYLYRQIRRMVGVLLAVGRGRLTPSDVQDILQSRDNANLRGTKPAPAGGLYLKDVIYDEKDLQYNSNEKDVEEGGDDSKCVR</sequence>
<organism evidence="8 9">
    <name type="scientific">Holothuria leucospilota</name>
    <name type="common">Black long sea cucumber</name>
    <name type="synonym">Mertensiothuria leucospilota</name>
    <dbReference type="NCBI Taxonomy" id="206669"/>
    <lineage>
        <taxon>Eukaryota</taxon>
        <taxon>Metazoa</taxon>
        <taxon>Echinodermata</taxon>
        <taxon>Eleutherozoa</taxon>
        <taxon>Echinozoa</taxon>
        <taxon>Holothuroidea</taxon>
        <taxon>Aspidochirotacea</taxon>
        <taxon>Aspidochirotida</taxon>
        <taxon>Holothuriidae</taxon>
        <taxon>Holothuria</taxon>
    </lineage>
</organism>
<keyword evidence="9" id="KW-1185">Reference proteome</keyword>
<evidence type="ECO:0000256" key="2">
    <source>
        <dbReference type="ARBA" id="ARBA00022694"/>
    </source>
</evidence>
<dbReference type="InterPro" id="IPR020095">
    <property type="entry name" value="PsdUridine_synth_TruA_C"/>
</dbReference>
<dbReference type="Gene3D" id="3.30.70.580">
    <property type="entry name" value="Pseudouridine synthase I, catalytic domain, N-terminal subdomain"/>
    <property type="match status" value="1"/>
</dbReference>
<dbReference type="GO" id="GO:0160147">
    <property type="term" value="F:tRNA pseudouridine(38-40) synthase activity"/>
    <property type="evidence" value="ECO:0007669"/>
    <property type="project" value="UniProtKB-EC"/>
</dbReference>
<name>A0A9Q0YKS9_HOLLE</name>
<dbReference type="InterPro" id="IPR020097">
    <property type="entry name" value="PsdUridine_synth_TruA_a/b_dom"/>
</dbReference>